<evidence type="ECO:0000313" key="6">
    <source>
        <dbReference type="Proteomes" id="UP000252415"/>
    </source>
</evidence>
<dbReference type="OrthoDB" id="9808397at2"/>
<dbReference type="EMBL" id="QPJD01000002">
    <property type="protein sequence ID" value="RCW50919.1"/>
    <property type="molecule type" value="Genomic_DNA"/>
</dbReference>
<dbReference type="Gene3D" id="1.10.8.80">
    <property type="entry name" value="Magnesium chelatase subunit I, C-Terminal domain"/>
    <property type="match status" value="1"/>
</dbReference>
<gene>
    <name evidence="5" type="ORF">DFP97_102111</name>
</gene>
<keyword evidence="2" id="KW-0067">ATP-binding</keyword>
<evidence type="ECO:0000256" key="2">
    <source>
        <dbReference type="ARBA" id="ARBA00022840"/>
    </source>
</evidence>
<dbReference type="GO" id="GO:0005524">
    <property type="term" value="F:ATP binding"/>
    <property type="evidence" value="ECO:0007669"/>
    <property type="project" value="UniProtKB-KW"/>
</dbReference>
<dbReference type="InterPro" id="IPR050764">
    <property type="entry name" value="CbbQ/NirQ/NorQ/GpvN"/>
</dbReference>
<dbReference type="InterPro" id="IPR041628">
    <property type="entry name" value="ChlI/MoxR_AAA_lid"/>
</dbReference>
<reference evidence="5 6" key="1">
    <citation type="submission" date="2018-07" db="EMBL/GenBank/DDBJ databases">
        <title>Genomic Encyclopedia of Type Strains, Phase III (KMG-III): the genomes of soil and plant-associated and newly described type strains.</title>
        <authorList>
            <person name="Whitman W."/>
        </authorList>
    </citation>
    <scope>NUCLEOTIDE SEQUENCE [LARGE SCALE GENOMIC DNA]</scope>
    <source>
        <strain evidence="5 6">CECT 7506</strain>
    </source>
</reference>
<feature type="domain" description="AAA+ ATPase" evidence="4">
    <location>
        <begin position="37"/>
        <end position="178"/>
    </location>
</feature>
<dbReference type="Pfam" id="PF17863">
    <property type="entry name" value="AAA_lid_2"/>
    <property type="match status" value="1"/>
</dbReference>
<organism evidence="5 6">
    <name type="scientific">Paenibacillus prosopidis</name>
    <dbReference type="NCBI Taxonomy" id="630520"/>
    <lineage>
        <taxon>Bacteria</taxon>
        <taxon>Bacillati</taxon>
        <taxon>Bacillota</taxon>
        <taxon>Bacilli</taxon>
        <taxon>Bacillales</taxon>
        <taxon>Paenibacillaceae</taxon>
        <taxon>Paenibacillus</taxon>
    </lineage>
</organism>
<protein>
    <submittedName>
        <fullName evidence="5">MoxR-like ATPase</fullName>
    </submittedName>
</protein>
<dbReference type="Proteomes" id="UP000252415">
    <property type="component" value="Unassembled WGS sequence"/>
</dbReference>
<dbReference type="PANTHER" id="PTHR42759:SF5">
    <property type="entry name" value="METHANOL DEHYDROGENASE REGULATOR"/>
    <property type="match status" value="1"/>
</dbReference>
<dbReference type="InterPro" id="IPR027417">
    <property type="entry name" value="P-loop_NTPase"/>
</dbReference>
<name>A0A368W7T1_9BACL</name>
<dbReference type="PANTHER" id="PTHR42759">
    <property type="entry name" value="MOXR FAMILY PROTEIN"/>
    <property type="match status" value="1"/>
</dbReference>
<dbReference type="InterPro" id="IPR011703">
    <property type="entry name" value="ATPase_AAA-3"/>
</dbReference>
<evidence type="ECO:0000256" key="1">
    <source>
        <dbReference type="ARBA" id="ARBA00022741"/>
    </source>
</evidence>
<evidence type="ECO:0000256" key="3">
    <source>
        <dbReference type="ARBA" id="ARBA00061607"/>
    </source>
</evidence>
<proteinExistence type="inferred from homology"/>
<accession>A0A368W7T1</accession>
<keyword evidence="1" id="KW-0547">Nucleotide-binding</keyword>
<evidence type="ECO:0000313" key="5">
    <source>
        <dbReference type="EMBL" id="RCW50919.1"/>
    </source>
</evidence>
<dbReference type="GO" id="GO:0016887">
    <property type="term" value="F:ATP hydrolysis activity"/>
    <property type="evidence" value="ECO:0007669"/>
    <property type="project" value="InterPro"/>
</dbReference>
<dbReference type="Gene3D" id="3.40.50.300">
    <property type="entry name" value="P-loop containing nucleotide triphosphate hydrolases"/>
    <property type="match status" value="1"/>
</dbReference>
<comment type="caution">
    <text evidence="5">The sequence shown here is derived from an EMBL/GenBank/DDBJ whole genome shotgun (WGS) entry which is preliminary data.</text>
</comment>
<dbReference type="FunFam" id="3.40.50.300:FF:000640">
    <property type="entry name" value="MoxR family ATPase"/>
    <property type="match status" value="1"/>
</dbReference>
<evidence type="ECO:0000259" key="4">
    <source>
        <dbReference type="SMART" id="SM00382"/>
    </source>
</evidence>
<dbReference type="SUPFAM" id="SSF52540">
    <property type="entry name" value="P-loop containing nucleoside triphosphate hydrolases"/>
    <property type="match status" value="1"/>
</dbReference>
<keyword evidence="6" id="KW-1185">Reference proteome</keyword>
<dbReference type="PIRSF" id="PIRSF002849">
    <property type="entry name" value="AAA_ATPase_chaperone_MoxR_prd"/>
    <property type="match status" value="1"/>
</dbReference>
<dbReference type="SMART" id="SM00382">
    <property type="entry name" value="AAA"/>
    <property type="match status" value="1"/>
</dbReference>
<sequence length="319" mass="35569">MSFESVKQLAEQVKRNIGHVIVGKEEVVDLLLIGLITSGHVLLEDVPGTGKTLLAKSLARSLTLQFKRIQFTPDLLPSDLSGIHFYNQKLSEFEFRAGPLFTNLLLADEINRATPRTQSSLLECMEERQISIDGETKWLGRPFMVIATQNPVEHQGTFPLPEAQLDRFLFKIKMGYPSTEEGLQLLKRFKDNDPLEALEPVADIDVIQKAQQAYTGVTVTDDVLQYLLQIVEQTRKRDEVSIGVSPRGSQALLRASQVHAILRGRDFVTPDDVKAMAKPVLSHRLAIRGMQRSSGYADTVIEDIIRQTAVPAEAGLSVR</sequence>
<dbReference type="AlphaFoldDB" id="A0A368W7T1"/>
<dbReference type="InterPro" id="IPR003593">
    <property type="entry name" value="AAA+_ATPase"/>
</dbReference>
<dbReference type="RefSeq" id="WP_114378435.1">
    <property type="nucleotide sequence ID" value="NZ_QPJD01000002.1"/>
</dbReference>
<comment type="similarity">
    <text evidence="3">Belongs to the MoxR family.</text>
</comment>
<dbReference type="CDD" id="cd00009">
    <property type="entry name" value="AAA"/>
    <property type="match status" value="1"/>
</dbReference>
<dbReference type="Pfam" id="PF07726">
    <property type="entry name" value="AAA_3"/>
    <property type="match status" value="1"/>
</dbReference>